<dbReference type="SUPFAM" id="SSF82171">
    <property type="entry name" value="DPP6 N-terminal domain-like"/>
    <property type="match status" value="1"/>
</dbReference>
<dbReference type="KEGG" id="ppsu:NO713_00797"/>
<dbReference type="RefSeq" id="WP_254173046.1">
    <property type="nucleotide sequence ID" value="NZ_LR882967.1"/>
</dbReference>
<dbReference type="InterPro" id="IPR002470">
    <property type="entry name" value="Peptidase_S9A"/>
</dbReference>
<accession>A0A9W4CUY9</accession>
<evidence type="ECO:0000259" key="3">
    <source>
        <dbReference type="Pfam" id="PF00326"/>
    </source>
</evidence>
<proteinExistence type="predicted"/>
<dbReference type="Pfam" id="PF07676">
    <property type="entry name" value="PD40"/>
    <property type="match status" value="1"/>
</dbReference>
<dbReference type="GO" id="GO:0006508">
    <property type="term" value="P:proteolysis"/>
    <property type="evidence" value="ECO:0007669"/>
    <property type="project" value="InterPro"/>
</dbReference>
<dbReference type="AlphaFoldDB" id="A0A9W4CUY9"/>
<evidence type="ECO:0000256" key="1">
    <source>
        <dbReference type="ARBA" id="ARBA00022801"/>
    </source>
</evidence>
<dbReference type="EC" id="3.4.14.-" evidence="4"/>
<reference evidence="4" key="1">
    <citation type="submission" date="2020-09" db="EMBL/GenBank/DDBJ databases">
        <authorList>
            <person name="Blom J."/>
        </authorList>
    </citation>
    <scope>NUCLEOTIDE SEQUENCE</scope>
    <source>
        <strain evidence="4">No.713</strain>
    </source>
</reference>
<keyword evidence="4" id="KW-0031">Aminopeptidase</keyword>
<feature type="domain" description="Peptidase S9 prolyl oligopeptidase catalytic" evidence="3">
    <location>
        <begin position="402"/>
        <end position="615"/>
    </location>
</feature>
<dbReference type="Pfam" id="PF00326">
    <property type="entry name" value="Peptidase_S9"/>
    <property type="match status" value="1"/>
</dbReference>
<gene>
    <name evidence="4" type="primary">dapb3</name>
    <name evidence="4" type="ORF">NO713_00797</name>
</gene>
<dbReference type="PANTHER" id="PTHR42776:SF27">
    <property type="entry name" value="DIPEPTIDYL PEPTIDASE FAMILY MEMBER 6"/>
    <property type="match status" value="1"/>
</dbReference>
<dbReference type="InterPro" id="IPR011042">
    <property type="entry name" value="6-blade_b-propeller_TolB-like"/>
</dbReference>
<keyword evidence="1 4" id="KW-0378">Hydrolase</keyword>
<organism evidence="4 5">
    <name type="scientific">Planktothrix pseudagardhii</name>
    <dbReference type="NCBI Taxonomy" id="132604"/>
    <lineage>
        <taxon>Bacteria</taxon>
        <taxon>Bacillati</taxon>
        <taxon>Cyanobacteriota</taxon>
        <taxon>Cyanophyceae</taxon>
        <taxon>Oscillatoriophycideae</taxon>
        <taxon>Oscillatoriales</taxon>
        <taxon>Microcoleaceae</taxon>
        <taxon>Planktothrix</taxon>
    </lineage>
</organism>
<evidence type="ECO:0000313" key="5">
    <source>
        <dbReference type="Proteomes" id="UP001153719"/>
    </source>
</evidence>
<dbReference type="SUPFAM" id="SSF53474">
    <property type="entry name" value="alpha/beta-Hydrolases"/>
    <property type="match status" value="1"/>
</dbReference>
<dbReference type="InterPro" id="IPR029058">
    <property type="entry name" value="AB_hydrolase_fold"/>
</dbReference>
<evidence type="ECO:0000256" key="2">
    <source>
        <dbReference type="ARBA" id="ARBA00022825"/>
    </source>
</evidence>
<dbReference type="GO" id="GO:0004252">
    <property type="term" value="F:serine-type endopeptidase activity"/>
    <property type="evidence" value="ECO:0007669"/>
    <property type="project" value="InterPro"/>
</dbReference>
<keyword evidence="2" id="KW-0720">Serine protease</keyword>
<dbReference type="GO" id="GO:0004177">
    <property type="term" value="F:aminopeptidase activity"/>
    <property type="evidence" value="ECO:0007669"/>
    <property type="project" value="UniProtKB-KW"/>
</dbReference>
<keyword evidence="4" id="KW-0645">Protease</keyword>
<evidence type="ECO:0000313" key="4">
    <source>
        <dbReference type="EMBL" id="CAD5923196.1"/>
    </source>
</evidence>
<name>A0A9W4CUY9_9CYAN</name>
<dbReference type="InterPro" id="IPR011659">
    <property type="entry name" value="WD40"/>
</dbReference>
<dbReference type="Gene3D" id="3.40.50.1820">
    <property type="entry name" value="alpha/beta hydrolase"/>
    <property type="match status" value="1"/>
</dbReference>
<dbReference type="Gene3D" id="2.120.10.30">
    <property type="entry name" value="TolB, C-terminal domain"/>
    <property type="match status" value="1"/>
</dbReference>
<sequence length="634" mass="71034">MTTATVEKPATQLPPLIPRELLFGNPERTSPSLSPDGKYLAYIAPDDNNILQVWLKIVGQEETQALTRDPKRGIRFFFWTYNPDQLMYVQDSDGDENWHLYLVDVQTHIVRDLTPFQGVRAQVVNVDHKFPDQILVGMNLRDPQVFDVYQVNLKNGAVDFHTENPGNILGWTADADFKIRAASSSTEDGGFDLLYRETTEHPWETLRHWGPDEEGGAAFFSNDGKILYMVGNHNANAERLIALDLSTRQETIIAEDPEYDIGGLLAHPITRNIEAVSFYKDKEEWHILDESIAADIEAIKQIRPGEFGISRTLSDEKWLISFVVDDGPVYYYVYDRPTQTHSFLFSNKPKLEGLPLASMEPISYTASDGLTIQGYLTKPVGVALPAPTVMLVHGGPWARDTWGYDSEAQWLANRGYAVLQVNFRGSTGYGKAFVNAGNREWAGKMHQDLIDGVNWLVEQGISQPDKIAIMGGSYGGYATLVGLTFTPDVFACGVDIVGPSNIITLMQSIPPYWEPIRKNFYHRVGNLDTEADFLKARSPLFFVDRIEKPLLIGQGANDPRVKQAESEQIFEAMKQAGKPVEYVLYTDEGHGFARPENRLHFYAIAEEFLAKYLGGRFEPIGEIAGHCGVIKSSS</sequence>
<dbReference type="PANTHER" id="PTHR42776">
    <property type="entry name" value="SERINE PEPTIDASE S9 FAMILY MEMBER"/>
    <property type="match status" value="1"/>
</dbReference>
<dbReference type="EMBL" id="LR882967">
    <property type="protein sequence ID" value="CAD5923196.1"/>
    <property type="molecule type" value="Genomic_DNA"/>
</dbReference>
<dbReference type="InterPro" id="IPR001375">
    <property type="entry name" value="Peptidase_S9_cat"/>
</dbReference>
<keyword evidence="5" id="KW-1185">Reference proteome</keyword>
<dbReference type="PRINTS" id="PR00862">
    <property type="entry name" value="PROLIGOPTASE"/>
</dbReference>
<protein>
    <submittedName>
        <fullName evidence="4">Dipeptidyl aminopeptidase BIII</fullName>
        <ecNumber evidence="4">3.4.14.-</ecNumber>
    </submittedName>
</protein>
<dbReference type="Proteomes" id="UP001153719">
    <property type="component" value="Chromosome"/>
</dbReference>